<reference evidence="1" key="1">
    <citation type="submission" date="2020-06" db="EMBL/GenBank/DDBJ databases">
        <authorList>
            <person name="Li T."/>
            <person name="Hu X."/>
            <person name="Zhang T."/>
            <person name="Song X."/>
            <person name="Zhang H."/>
            <person name="Dai N."/>
            <person name="Sheng W."/>
            <person name="Hou X."/>
            <person name="Wei L."/>
        </authorList>
    </citation>
    <scope>NUCLEOTIDE SEQUENCE</scope>
    <source>
        <strain evidence="1">KEN1</strain>
        <tissue evidence="1">Leaf</tissue>
    </source>
</reference>
<sequence length="59" mass="6633">MEDSEMRGGIRGIAVAQNTPRVSHFLFADDTLIYCQASIEVMRLIRTFCNVMGKRPDNG</sequence>
<organism evidence="1">
    <name type="scientific">Sesamum latifolium</name>
    <dbReference type="NCBI Taxonomy" id="2727402"/>
    <lineage>
        <taxon>Eukaryota</taxon>
        <taxon>Viridiplantae</taxon>
        <taxon>Streptophyta</taxon>
        <taxon>Embryophyta</taxon>
        <taxon>Tracheophyta</taxon>
        <taxon>Spermatophyta</taxon>
        <taxon>Magnoliopsida</taxon>
        <taxon>eudicotyledons</taxon>
        <taxon>Gunneridae</taxon>
        <taxon>Pentapetalae</taxon>
        <taxon>asterids</taxon>
        <taxon>lamiids</taxon>
        <taxon>Lamiales</taxon>
        <taxon>Pedaliaceae</taxon>
        <taxon>Sesamum</taxon>
    </lineage>
</organism>
<accession>A0AAW2TB54</accession>
<reference evidence="1" key="2">
    <citation type="journal article" date="2024" name="Plant">
        <title>Genomic evolution and insights into agronomic trait innovations of Sesamum species.</title>
        <authorList>
            <person name="Miao H."/>
            <person name="Wang L."/>
            <person name="Qu L."/>
            <person name="Liu H."/>
            <person name="Sun Y."/>
            <person name="Le M."/>
            <person name="Wang Q."/>
            <person name="Wei S."/>
            <person name="Zheng Y."/>
            <person name="Lin W."/>
            <person name="Duan Y."/>
            <person name="Cao H."/>
            <person name="Xiong S."/>
            <person name="Wang X."/>
            <person name="Wei L."/>
            <person name="Li C."/>
            <person name="Ma Q."/>
            <person name="Ju M."/>
            <person name="Zhao R."/>
            <person name="Li G."/>
            <person name="Mu C."/>
            <person name="Tian Q."/>
            <person name="Mei H."/>
            <person name="Zhang T."/>
            <person name="Gao T."/>
            <person name="Zhang H."/>
        </authorList>
    </citation>
    <scope>NUCLEOTIDE SEQUENCE</scope>
    <source>
        <strain evidence="1">KEN1</strain>
    </source>
</reference>
<proteinExistence type="predicted"/>
<gene>
    <name evidence="1" type="ORF">Slati_4197300</name>
</gene>
<name>A0AAW2TB54_9LAMI</name>
<dbReference type="AlphaFoldDB" id="A0AAW2TB54"/>
<dbReference type="EMBL" id="JACGWN010000015">
    <property type="protein sequence ID" value="KAL0401674.1"/>
    <property type="molecule type" value="Genomic_DNA"/>
</dbReference>
<protein>
    <recommendedName>
        <fullName evidence="2">Reverse transcriptase</fullName>
    </recommendedName>
</protein>
<evidence type="ECO:0000313" key="1">
    <source>
        <dbReference type="EMBL" id="KAL0401674.1"/>
    </source>
</evidence>
<evidence type="ECO:0008006" key="2">
    <source>
        <dbReference type="Google" id="ProtNLM"/>
    </source>
</evidence>
<comment type="caution">
    <text evidence="1">The sequence shown here is derived from an EMBL/GenBank/DDBJ whole genome shotgun (WGS) entry which is preliminary data.</text>
</comment>